<comment type="caution">
    <text evidence="1">The sequence shown here is derived from an EMBL/GenBank/DDBJ whole genome shotgun (WGS) entry which is preliminary data.</text>
</comment>
<dbReference type="AlphaFoldDB" id="A0A918BZW8"/>
<protein>
    <submittedName>
        <fullName evidence="1">Uncharacterized protein</fullName>
    </submittedName>
</protein>
<sequence length="66" mass="7867">MPDNLPMWLDLYVHTDPHPRRFDGPDTLMVYLRRVERLSDDAISELMTSGEVRPPAARREYRIERL</sequence>
<dbReference type="Proteomes" id="UP000603865">
    <property type="component" value="Unassembled WGS sequence"/>
</dbReference>
<organism evidence="1 2">
    <name type="scientific">Deinococcus ruber</name>
    <dbReference type="NCBI Taxonomy" id="1848197"/>
    <lineage>
        <taxon>Bacteria</taxon>
        <taxon>Thermotogati</taxon>
        <taxon>Deinococcota</taxon>
        <taxon>Deinococci</taxon>
        <taxon>Deinococcales</taxon>
        <taxon>Deinococcaceae</taxon>
        <taxon>Deinococcus</taxon>
    </lineage>
</organism>
<dbReference type="EMBL" id="BMQL01000004">
    <property type="protein sequence ID" value="GGQ99816.1"/>
    <property type="molecule type" value="Genomic_DNA"/>
</dbReference>
<evidence type="ECO:0000313" key="1">
    <source>
        <dbReference type="EMBL" id="GGQ99816.1"/>
    </source>
</evidence>
<reference evidence="1" key="2">
    <citation type="submission" date="2020-09" db="EMBL/GenBank/DDBJ databases">
        <authorList>
            <person name="Sun Q."/>
            <person name="Ohkuma M."/>
        </authorList>
    </citation>
    <scope>NUCLEOTIDE SEQUENCE</scope>
    <source>
        <strain evidence="1">JCM 31311</strain>
    </source>
</reference>
<gene>
    <name evidence="1" type="ORF">GCM10008957_10580</name>
</gene>
<accession>A0A918BZW8</accession>
<evidence type="ECO:0000313" key="2">
    <source>
        <dbReference type="Proteomes" id="UP000603865"/>
    </source>
</evidence>
<proteinExistence type="predicted"/>
<reference evidence="1" key="1">
    <citation type="journal article" date="2014" name="Int. J. Syst. Evol. Microbiol.">
        <title>Complete genome sequence of Corynebacterium casei LMG S-19264T (=DSM 44701T), isolated from a smear-ripened cheese.</title>
        <authorList>
            <consortium name="US DOE Joint Genome Institute (JGI-PGF)"/>
            <person name="Walter F."/>
            <person name="Albersmeier A."/>
            <person name="Kalinowski J."/>
            <person name="Ruckert C."/>
        </authorList>
    </citation>
    <scope>NUCLEOTIDE SEQUENCE</scope>
    <source>
        <strain evidence="1">JCM 31311</strain>
    </source>
</reference>
<keyword evidence="2" id="KW-1185">Reference proteome</keyword>
<dbReference type="RefSeq" id="WP_189088484.1">
    <property type="nucleotide sequence ID" value="NZ_BMQL01000004.1"/>
</dbReference>
<name>A0A918BZW8_9DEIO</name>